<gene>
    <name evidence="2" type="ORF">BSZ32_12915</name>
</gene>
<protein>
    <recommendedName>
        <fullName evidence="1">Alginate export domain-containing protein</fullName>
    </recommendedName>
</protein>
<dbReference type="InterPro" id="IPR025388">
    <property type="entry name" value="Alginate_export_dom"/>
</dbReference>
<dbReference type="Pfam" id="PF13372">
    <property type="entry name" value="Alginate_exp"/>
    <property type="match status" value="1"/>
</dbReference>
<comment type="caution">
    <text evidence="2">The sequence shown here is derived from an EMBL/GenBank/DDBJ whole genome shotgun (WGS) entry which is preliminary data.</text>
</comment>
<keyword evidence="3" id="KW-1185">Reference proteome</keyword>
<dbReference type="Proteomes" id="UP000239907">
    <property type="component" value="Unassembled WGS sequence"/>
</dbReference>
<evidence type="ECO:0000313" key="2">
    <source>
        <dbReference type="EMBL" id="PQJ29302.1"/>
    </source>
</evidence>
<feature type="domain" description="Alginate export" evidence="1">
    <location>
        <begin position="4"/>
        <end position="57"/>
    </location>
</feature>
<sequence>MIADPDNFDLNRLQLDYSLESTDFTLGRQDINHGDQRFIGAVAWRQNNQTFDAFSVTNTTVKDLNFTYSYANQVNRIFGTNAPSGALSRWHGDVHLMRGDYSGLSAGTLSGFAYLMDFKNAVAA</sequence>
<evidence type="ECO:0000313" key="3">
    <source>
        <dbReference type="Proteomes" id="UP000239907"/>
    </source>
</evidence>
<dbReference type="EMBL" id="MQWA01000001">
    <property type="protein sequence ID" value="PQJ29302.1"/>
    <property type="molecule type" value="Genomic_DNA"/>
</dbReference>
<dbReference type="AlphaFoldDB" id="A0A2S7U4P9"/>
<dbReference type="Gene3D" id="2.40.160.10">
    <property type="entry name" value="Porin"/>
    <property type="match status" value="1"/>
</dbReference>
<dbReference type="RefSeq" id="WP_105043796.1">
    <property type="nucleotide sequence ID" value="NZ_MQWA01000001.1"/>
</dbReference>
<evidence type="ECO:0000259" key="1">
    <source>
        <dbReference type="Pfam" id="PF13372"/>
    </source>
</evidence>
<proteinExistence type="predicted"/>
<name>A0A2S7U4P9_9BACT</name>
<reference evidence="2 3" key="1">
    <citation type="submission" date="2016-12" db="EMBL/GenBank/DDBJ databases">
        <title>Study of bacterial adaptation to deep sea.</title>
        <authorList>
            <person name="Song J."/>
            <person name="Yoshizawa S."/>
            <person name="Kogure K."/>
        </authorList>
    </citation>
    <scope>NUCLEOTIDE SEQUENCE [LARGE SCALE GENOMIC DNA]</scope>
    <source>
        <strain evidence="2 3">SAORIC-165</strain>
    </source>
</reference>
<organism evidence="2 3">
    <name type="scientific">Rubritalea profundi</name>
    <dbReference type="NCBI Taxonomy" id="1658618"/>
    <lineage>
        <taxon>Bacteria</taxon>
        <taxon>Pseudomonadati</taxon>
        <taxon>Verrucomicrobiota</taxon>
        <taxon>Verrucomicrobiia</taxon>
        <taxon>Verrucomicrobiales</taxon>
        <taxon>Rubritaleaceae</taxon>
        <taxon>Rubritalea</taxon>
    </lineage>
</organism>
<accession>A0A2S7U4P9</accession>
<dbReference type="InterPro" id="IPR023614">
    <property type="entry name" value="Porin_dom_sf"/>
</dbReference>